<gene>
    <name evidence="2" type="ORF">EYF80_065420</name>
</gene>
<organism evidence="2 3">
    <name type="scientific">Liparis tanakae</name>
    <name type="common">Tanaka's snailfish</name>
    <dbReference type="NCBI Taxonomy" id="230148"/>
    <lineage>
        <taxon>Eukaryota</taxon>
        <taxon>Metazoa</taxon>
        <taxon>Chordata</taxon>
        <taxon>Craniata</taxon>
        <taxon>Vertebrata</taxon>
        <taxon>Euteleostomi</taxon>
        <taxon>Actinopterygii</taxon>
        <taxon>Neopterygii</taxon>
        <taxon>Teleostei</taxon>
        <taxon>Neoteleostei</taxon>
        <taxon>Acanthomorphata</taxon>
        <taxon>Eupercaria</taxon>
        <taxon>Perciformes</taxon>
        <taxon>Cottioidei</taxon>
        <taxon>Cottales</taxon>
        <taxon>Liparidae</taxon>
        <taxon>Liparis</taxon>
    </lineage>
</organism>
<accession>A0A4Z2E6A6</accession>
<dbReference type="AlphaFoldDB" id="A0A4Z2E6A6"/>
<dbReference type="Proteomes" id="UP000314294">
    <property type="component" value="Unassembled WGS sequence"/>
</dbReference>
<protein>
    <submittedName>
        <fullName evidence="2">Uncharacterized protein</fullName>
    </submittedName>
</protein>
<feature type="compositionally biased region" description="Low complexity" evidence="1">
    <location>
        <begin position="65"/>
        <end position="88"/>
    </location>
</feature>
<dbReference type="EMBL" id="SRLO01015331">
    <property type="protein sequence ID" value="TNN24456.1"/>
    <property type="molecule type" value="Genomic_DNA"/>
</dbReference>
<evidence type="ECO:0000256" key="1">
    <source>
        <dbReference type="SAM" id="MobiDB-lite"/>
    </source>
</evidence>
<feature type="region of interest" description="Disordered" evidence="1">
    <location>
        <begin position="1"/>
        <end position="26"/>
    </location>
</feature>
<sequence length="104" mass="10928">MVGGALGGRSPAAWEEPGGVGGRSVSKRGLIISASVPAETVTYIRRLRGDERLREAAPDLEQLEQRAASSGRRAAGGEQRAASSGRRCCRASLRAQNINTSSHI</sequence>
<evidence type="ECO:0000313" key="3">
    <source>
        <dbReference type="Proteomes" id="UP000314294"/>
    </source>
</evidence>
<proteinExistence type="predicted"/>
<name>A0A4Z2E6A6_9TELE</name>
<feature type="region of interest" description="Disordered" evidence="1">
    <location>
        <begin position="56"/>
        <end position="88"/>
    </location>
</feature>
<evidence type="ECO:0000313" key="2">
    <source>
        <dbReference type="EMBL" id="TNN24456.1"/>
    </source>
</evidence>
<reference evidence="2 3" key="1">
    <citation type="submission" date="2019-03" db="EMBL/GenBank/DDBJ databases">
        <title>First draft genome of Liparis tanakae, snailfish: a comprehensive survey of snailfish specific genes.</title>
        <authorList>
            <person name="Kim W."/>
            <person name="Song I."/>
            <person name="Jeong J.-H."/>
            <person name="Kim D."/>
            <person name="Kim S."/>
            <person name="Ryu S."/>
            <person name="Song J.Y."/>
            <person name="Lee S.K."/>
        </authorList>
    </citation>
    <scope>NUCLEOTIDE SEQUENCE [LARGE SCALE GENOMIC DNA]</scope>
    <source>
        <tissue evidence="2">Muscle</tissue>
    </source>
</reference>
<comment type="caution">
    <text evidence="2">The sequence shown here is derived from an EMBL/GenBank/DDBJ whole genome shotgun (WGS) entry which is preliminary data.</text>
</comment>
<keyword evidence="3" id="KW-1185">Reference proteome</keyword>